<sequence>MEKTQPDGRDRTAATSLRAGMEEKAAGAVPDGAHWLTAQTVGERRGSEFARDTADRWQAEGKVFAIQWAGETFYPGYVFDAQGNPIPEVKAILKVFEGYRPFRNASWSSRRTACCEASVLAKFWRRPPRQCWRLRGITRQEHCMGSPLGRLANSGSTIPSAFAEMRRGRCTRCIPRLEGQNGHPATSH</sequence>
<evidence type="ECO:0000313" key="1">
    <source>
        <dbReference type="EMBL" id="CAB3801198.1"/>
    </source>
</evidence>
<name>A0A6J5GHW2_9BURK</name>
<reference evidence="1 2" key="1">
    <citation type="submission" date="2020-04" db="EMBL/GenBank/DDBJ databases">
        <authorList>
            <person name="De Canck E."/>
        </authorList>
    </citation>
    <scope>NUCLEOTIDE SEQUENCE [LARGE SCALE GENOMIC DNA]</scope>
    <source>
        <strain evidence="1 2">LMG 27177</strain>
    </source>
</reference>
<dbReference type="Proteomes" id="UP000494252">
    <property type="component" value="Unassembled WGS sequence"/>
</dbReference>
<evidence type="ECO:0000313" key="2">
    <source>
        <dbReference type="Proteomes" id="UP000494252"/>
    </source>
</evidence>
<proteinExistence type="predicted"/>
<dbReference type="EMBL" id="CADIKI010000016">
    <property type="protein sequence ID" value="CAB3801198.1"/>
    <property type="molecule type" value="Genomic_DNA"/>
</dbReference>
<accession>A0A6J5GHW2</accession>
<protein>
    <submittedName>
        <fullName evidence="1">Uncharacterized protein</fullName>
    </submittedName>
</protein>
<gene>
    <name evidence="1" type="ORF">LMG27177_04995</name>
</gene>
<keyword evidence="2" id="KW-1185">Reference proteome</keyword>
<dbReference type="AlphaFoldDB" id="A0A6J5GHW2"/>
<organism evidence="1 2">
    <name type="scientific">Paraburkholderia fynbosensis</name>
    <dbReference type="NCBI Taxonomy" id="1200993"/>
    <lineage>
        <taxon>Bacteria</taxon>
        <taxon>Pseudomonadati</taxon>
        <taxon>Pseudomonadota</taxon>
        <taxon>Betaproteobacteria</taxon>
        <taxon>Burkholderiales</taxon>
        <taxon>Burkholderiaceae</taxon>
        <taxon>Paraburkholderia</taxon>
    </lineage>
</organism>